<name>A0A8J8CDR5_9ARCH</name>
<dbReference type="AlphaFoldDB" id="A0A8J8CDR5"/>
<accession>A0A8J8CDR5</accession>
<evidence type="ECO:0000313" key="2">
    <source>
        <dbReference type="Proteomes" id="UP000750197"/>
    </source>
</evidence>
<gene>
    <name evidence="1" type="ORF">KIY12_08955</name>
</gene>
<evidence type="ECO:0000313" key="1">
    <source>
        <dbReference type="EMBL" id="MBX8644829.1"/>
    </source>
</evidence>
<sequence>MPKQPYVKTVPVNLRLPEGLYEEVIRILEKERKWNSPQQFIQDALNEKIDRWKRDHAVG</sequence>
<organism evidence="1 2">
    <name type="scientific">Candidatus Sysuiplasma superficiale</name>
    <dbReference type="NCBI Taxonomy" id="2823368"/>
    <lineage>
        <taxon>Archaea</taxon>
        <taxon>Methanobacteriati</taxon>
        <taxon>Thermoplasmatota</taxon>
        <taxon>Thermoplasmata</taxon>
        <taxon>Candidatus Sysuiplasmatales</taxon>
        <taxon>Candidatus Sysuiplasmataceae</taxon>
        <taxon>Candidatus Sysuiplasma</taxon>
    </lineage>
</organism>
<dbReference type="EMBL" id="JAHEAC010000107">
    <property type="protein sequence ID" value="MBX8644829.1"/>
    <property type="molecule type" value="Genomic_DNA"/>
</dbReference>
<protein>
    <submittedName>
        <fullName evidence="1">Uncharacterized protein</fullName>
    </submittedName>
</protein>
<reference evidence="1" key="1">
    <citation type="submission" date="2021-05" db="EMBL/GenBank/DDBJ databases">
        <title>Genomic insights into ecological role and evolution of a novel Thermoplasmata order Candidatus Sysuiplasmatales.</title>
        <authorList>
            <person name="Yuan Y."/>
        </authorList>
    </citation>
    <scope>NUCLEOTIDE SEQUENCE</scope>
    <source>
        <strain evidence="1">TUT19-bin139</strain>
    </source>
</reference>
<dbReference type="Proteomes" id="UP000750197">
    <property type="component" value="Unassembled WGS sequence"/>
</dbReference>
<proteinExistence type="predicted"/>
<comment type="caution">
    <text evidence="1">The sequence shown here is derived from an EMBL/GenBank/DDBJ whole genome shotgun (WGS) entry which is preliminary data.</text>
</comment>